<evidence type="ECO:0000313" key="3">
    <source>
        <dbReference type="Proteomes" id="UP000835052"/>
    </source>
</evidence>
<reference evidence="2" key="1">
    <citation type="submission" date="2020-10" db="EMBL/GenBank/DDBJ databases">
        <authorList>
            <person name="Kikuchi T."/>
        </authorList>
    </citation>
    <scope>NUCLEOTIDE SEQUENCE</scope>
    <source>
        <strain evidence="2">NKZ352</strain>
    </source>
</reference>
<organism evidence="2 3">
    <name type="scientific">Caenorhabditis auriculariae</name>
    <dbReference type="NCBI Taxonomy" id="2777116"/>
    <lineage>
        <taxon>Eukaryota</taxon>
        <taxon>Metazoa</taxon>
        <taxon>Ecdysozoa</taxon>
        <taxon>Nematoda</taxon>
        <taxon>Chromadorea</taxon>
        <taxon>Rhabditida</taxon>
        <taxon>Rhabditina</taxon>
        <taxon>Rhabditomorpha</taxon>
        <taxon>Rhabditoidea</taxon>
        <taxon>Rhabditidae</taxon>
        <taxon>Peloderinae</taxon>
        <taxon>Caenorhabditis</taxon>
    </lineage>
</organism>
<accession>A0A8S1H954</accession>
<evidence type="ECO:0008006" key="4">
    <source>
        <dbReference type="Google" id="ProtNLM"/>
    </source>
</evidence>
<sequence length="238" mass="26627">MRSLTLAIAIGIVVYSSAQLIEGERCNDAILFDIIKEFSFLEDPLEVRMKIAQKLQEKFPTSLSMGAICTDRVFHFPGDVNRRFCTVAFPNFKCHAIILLFHGDLQQPVMKSALVFLLFSISFSICCDFKVIVMSETHHEIWAQFTFFNKSLSEPLRFEKLGQKKELQVVGTMCSLAPTILKTYGESPTPTSKLIGSTQAHLEGINGTMTYKIFKNAPPSPVGPVRMLCSFGQCRSGK</sequence>
<comment type="caution">
    <text evidence="2">The sequence shown here is derived from an EMBL/GenBank/DDBJ whole genome shotgun (WGS) entry which is preliminary data.</text>
</comment>
<dbReference type="AlphaFoldDB" id="A0A8S1H954"/>
<dbReference type="OrthoDB" id="5869907at2759"/>
<keyword evidence="1" id="KW-0732">Signal</keyword>
<evidence type="ECO:0000313" key="2">
    <source>
        <dbReference type="EMBL" id="CAD6191897.1"/>
    </source>
</evidence>
<dbReference type="PANTHER" id="PTHR37427:SF1">
    <property type="entry name" value="LIPOCALIN-LIKE DOMAIN-CONTAINING PROTEIN"/>
    <property type="match status" value="1"/>
</dbReference>
<feature type="signal peptide" evidence="1">
    <location>
        <begin position="1"/>
        <end position="18"/>
    </location>
</feature>
<evidence type="ECO:0000256" key="1">
    <source>
        <dbReference type="SAM" id="SignalP"/>
    </source>
</evidence>
<name>A0A8S1H954_9PELO</name>
<dbReference type="EMBL" id="CAJGYM010000024">
    <property type="protein sequence ID" value="CAD6191897.1"/>
    <property type="molecule type" value="Genomic_DNA"/>
</dbReference>
<dbReference type="Proteomes" id="UP000835052">
    <property type="component" value="Unassembled WGS sequence"/>
</dbReference>
<dbReference type="PANTHER" id="PTHR37427">
    <property type="entry name" value="PROTEIN CBG20963-RELATED"/>
    <property type="match status" value="1"/>
</dbReference>
<proteinExistence type="predicted"/>
<protein>
    <recommendedName>
        <fullName evidence="4">Ground-like domain-containing protein</fullName>
    </recommendedName>
</protein>
<gene>
    <name evidence="2" type="ORF">CAUJ_LOCUS7816</name>
</gene>
<keyword evidence="3" id="KW-1185">Reference proteome</keyword>
<feature type="chain" id="PRO_5035930039" description="Ground-like domain-containing protein" evidence="1">
    <location>
        <begin position="19"/>
        <end position="238"/>
    </location>
</feature>